<accession>A0A511UJ98</accession>
<dbReference type="Gene3D" id="1.10.1530.10">
    <property type="match status" value="1"/>
</dbReference>
<evidence type="ECO:0000313" key="2">
    <source>
        <dbReference type="Proteomes" id="UP000321303"/>
    </source>
</evidence>
<gene>
    <name evidence="1" type="ORF">HVA01_03010</name>
</gene>
<dbReference type="InterPro" id="IPR036111">
    <property type="entry name" value="Mal/L-sulfo/L-lacto_DH-like_sf"/>
</dbReference>
<dbReference type="RefSeq" id="WP_170243452.1">
    <property type="nucleotide sequence ID" value="NZ_BJXV01000001.1"/>
</dbReference>
<organism evidence="1 2">
    <name type="scientific">Halovibrio variabilis</name>
    <dbReference type="NCBI Taxonomy" id="31910"/>
    <lineage>
        <taxon>Bacteria</taxon>
        <taxon>Pseudomonadati</taxon>
        <taxon>Pseudomonadota</taxon>
        <taxon>Gammaproteobacteria</taxon>
        <taxon>Oceanospirillales</taxon>
        <taxon>Halomonadaceae</taxon>
        <taxon>Halovibrio</taxon>
    </lineage>
</organism>
<dbReference type="SUPFAM" id="SSF89733">
    <property type="entry name" value="L-sulfolactate dehydrogenase-like"/>
    <property type="match status" value="1"/>
</dbReference>
<dbReference type="GO" id="GO:0016491">
    <property type="term" value="F:oxidoreductase activity"/>
    <property type="evidence" value="ECO:0007669"/>
    <property type="project" value="InterPro"/>
</dbReference>
<keyword evidence="2" id="KW-1185">Reference proteome</keyword>
<proteinExistence type="predicted"/>
<name>A0A511UJ98_9GAMM</name>
<sequence>MSDAQQDFRVARDDLERFMAAVLAAAGADAASVAAVNRALVTASRMGIDSHYVDPA</sequence>
<dbReference type="AlphaFoldDB" id="A0A511UJ98"/>
<comment type="caution">
    <text evidence="1">The sequence shown here is derived from an EMBL/GenBank/DDBJ whole genome shotgun (WGS) entry which is preliminary data.</text>
</comment>
<evidence type="ECO:0000313" key="1">
    <source>
        <dbReference type="EMBL" id="GEN26655.1"/>
    </source>
</evidence>
<reference evidence="1 2" key="1">
    <citation type="submission" date="2019-07" db="EMBL/GenBank/DDBJ databases">
        <title>Whole genome shotgun sequence of Halomonas variabilis NBRC 102410.</title>
        <authorList>
            <person name="Hosoyama A."/>
            <person name="Uohara A."/>
            <person name="Ohji S."/>
            <person name="Ichikawa N."/>
        </authorList>
    </citation>
    <scope>NUCLEOTIDE SEQUENCE [LARGE SCALE GENOMIC DNA]</scope>
    <source>
        <strain evidence="1 2">NBRC 102410</strain>
    </source>
</reference>
<dbReference type="Proteomes" id="UP000321303">
    <property type="component" value="Unassembled WGS sequence"/>
</dbReference>
<protein>
    <submittedName>
        <fullName evidence="1">Uncharacterized protein</fullName>
    </submittedName>
</protein>
<dbReference type="EMBL" id="BJXV01000001">
    <property type="protein sequence ID" value="GEN26655.1"/>
    <property type="molecule type" value="Genomic_DNA"/>
</dbReference>
<dbReference type="InterPro" id="IPR043144">
    <property type="entry name" value="Mal/L-sulf/L-lact_DH-like_ah"/>
</dbReference>